<dbReference type="EMBL" id="CAJOAY010025018">
    <property type="protein sequence ID" value="CAF4379839.1"/>
    <property type="molecule type" value="Genomic_DNA"/>
</dbReference>
<gene>
    <name evidence="2" type="ORF">OKA104_LOCUS50297</name>
</gene>
<dbReference type="AlphaFoldDB" id="A0A820MYT2"/>
<protein>
    <submittedName>
        <fullName evidence="2">Uncharacterized protein</fullName>
    </submittedName>
</protein>
<feature type="compositionally biased region" description="Low complexity" evidence="1">
    <location>
        <begin position="120"/>
        <end position="131"/>
    </location>
</feature>
<feature type="region of interest" description="Disordered" evidence="1">
    <location>
        <begin position="1"/>
        <end position="41"/>
    </location>
</feature>
<feature type="region of interest" description="Disordered" evidence="1">
    <location>
        <begin position="120"/>
        <end position="161"/>
    </location>
</feature>
<feature type="compositionally biased region" description="Basic residues" evidence="1">
    <location>
        <begin position="1"/>
        <end position="10"/>
    </location>
</feature>
<dbReference type="Proteomes" id="UP000663881">
    <property type="component" value="Unassembled WGS sequence"/>
</dbReference>
<feature type="non-terminal residue" evidence="2">
    <location>
        <position position="161"/>
    </location>
</feature>
<accession>A0A820MYT2</accession>
<name>A0A820MYT2_9BILA</name>
<evidence type="ECO:0000313" key="2">
    <source>
        <dbReference type="EMBL" id="CAF4379839.1"/>
    </source>
</evidence>
<feature type="compositionally biased region" description="Low complexity" evidence="1">
    <location>
        <begin position="140"/>
        <end position="161"/>
    </location>
</feature>
<feature type="compositionally biased region" description="Low complexity" evidence="1">
    <location>
        <begin position="84"/>
        <end position="95"/>
    </location>
</feature>
<sequence>PPPPVRHHHQQQPQQYAPKQKKKSHRKQSSSSPKQVPDHGIVRITTLDEMPIMNNPIYQESQLDPNKNLKLNDINHKNYDKELSSSSSNSSSHASLQKRLNGSLRNDPLLTAAMEDFRQLRQTSSRQTSITSHRRDLSRDSLCSSSTHRSISSRSRSHSQI</sequence>
<comment type="caution">
    <text evidence="2">The sequence shown here is derived from an EMBL/GenBank/DDBJ whole genome shotgun (WGS) entry which is preliminary data.</text>
</comment>
<reference evidence="2" key="1">
    <citation type="submission" date="2021-02" db="EMBL/GenBank/DDBJ databases">
        <authorList>
            <person name="Nowell W R."/>
        </authorList>
    </citation>
    <scope>NUCLEOTIDE SEQUENCE</scope>
</reference>
<feature type="compositionally biased region" description="Basic residues" evidence="1">
    <location>
        <begin position="19"/>
        <end position="28"/>
    </location>
</feature>
<evidence type="ECO:0000313" key="3">
    <source>
        <dbReference type="Proteomes" id="UP000663881"/>
    </source>
</evidence>
<evidence type="ECO:0000256" key="1">
    <source>
        <dbReference type="SAM" id="MobiDB-lite"/>
    </source>
</evidence>
<proteinExistence type="predicted"/>
<organism evidence="2 3">
    <name type="scientific">Adineta steineri</name>
    <dbReference type="NCBI Taxonomy" id="433720"/>
    <lineage>
        <taxon>Eukaryota</taxon>
        <taxon>Metazoa</taxon>
        <taxon>Spiralia</taxon>
        <taxon>Gnathifera</taxon>
        <taxon>Rotifera</taxon>
        <taxon>Eurotatoria</taxon>
        <taxon>Bdelloidea</taxon>
        <taxon>Adinetida</taxon>
        <taxon>Adinetidae</taxon>
        <taxon>Adineta</taxon>
    </lineage>
</organism>
<feature type="compositionally biased region" description="Basic and acidic residues" evidence="1">
    <location>
        <begin position="73"/>
        <end position="83"/>
    </location>
</feature>
<feature type="region of interest" description="Disordered" evidence="1">
    <location>
        <begin position="59"/>
        <end position="105"/>
    </location>
</feature>